<evidence type="ECO:0000256" key="6">
    <source>
        <dbReference type="SAM" id="MobiDB-lite"/>
    </source>
</evidence>
<evidence type="ECO:0000256" key="1">
    <source>
        <dbReference type="ARBA" id="ARBA00022741"/>
    </source>
</evidence>
<dbReference type="Proteomes" id="UP000233556">
    <property type="component" value="Unassembled WGS sequence"/>
</dbReference>
<dbReference type="AlphaFoldDB" id="A0A2I0T866"/>
<dbReference type="Pfam" id="PF24123">
    <property type="entry name" value="Myosin_VII_N"/>
    <property type="match status" value="1"/>
</dbReference>
<dbReference type="OrthoDB" id="6108017at2759"/>
<organism evidence="8 9">
    <name type="scientific">Limosa lapponica baueri</name>
    <dbReference type="NCBI Taxonomy" id="1758121"/>
    <lineage>
        <taxon>Eukaryota</taxon>
        <taxon>Metazoa</taxon>
        <taxon>Chordata</taxon>
        <taxon>Craniata</taxon>
        <taxon>Vertebrata</taxon>
        <taxon>Euteleostomi</taxon>
        <taxon>Archelosauria</taxon>
        <taxon>Archosauria</taxon>
        <taxon>Dinosauria</taxon>
        <taxon>Saurischia</taxon>
        <taxon>Theropoda</taxon>
        <taxon>Coelurosauria</taxon>
        <taxon>Aves</taxon>
        <taxon>Neognathae</taxon>
        <taxon>Neoaves</taxon>
        <taxon>Charadriiformes</taxon>
        <taxon>Scolopacidae</taxon>
        <taxon>Limosa</taxon>
    </lineage>
</organism>
<evidence type="ECO:0000256" key="4">
    <source>
        <dbReference type="ARBA" id="ARBA00023175"/>
    </source>
</evidence>
<dbReference type="InterPro" id="IPR057130">
    <property type="entry name" value="Myosin_VII_N"/>
</dbReference>
<sequence length="200" mass="22708">MLKKKKVVFMQPCAEVVDDQERDQGKWTLLRNVNQALKPTTILAGDYVWMDLKTGREFDVPIGAVVKLCDSGQIQVVDDEGNVRIKGCDELSSAWDVAKPPNLRAASEKDDKGRESLGERLERNGSWKGGNERGRHHKTYTGSILVAVNPYQLLPIYSPEQIRLYTNKKIGEMPPHIFAIADNCYFNMQRNNKDQCCIIR</sequence>
<dbReference type="InterPro" id="IPR051567">
    <property type="entry name" value="Unconventional_Myosin_ATPase"/>
</dbReference>
<gene>
    <name evidence="8" type="ORF">llap_19717</name>
</gene>
<accession>A0A2I0T866</accession>
<keyword evidence="2" id="KW-0067">ATP-binding</keyword>
<dbReference type="GO" id="GO:0016459">
    <property type="term" value="C:myosin complex"/>
    <property type="evidence" value="ECO:0007669"/>
    <property type="project" value="UniProtKB-KW"/>
</dbReference>
<name>A0A2I0T866_LIMLA</name>
<keyword evidence="9" id="KW-1185">Reference proteome</keyword>
<comment type="caution">
    <text evidence="5">Lacks conserved residue(s) required for the propagation of feature annotation.</text>
</comment>
<comment type="similarity">
    <text evidence="5">Belongs to the TRAFAC class myosin-kinesin ATPase superfamily. Myosin family.</text>
</comment>
<reference evidence="9" key="1">
    <citation type="submission" date="2017-11" db="EMBL/GenBank/DDBJ databases">
        <authorList>
            <person name="Lima N.C."/>
            <person name="Parody-Merino A.M."/>
            <person name="Battley P.F."/>
            <person name="Fidler A.E."/>
            <person name="Prosdocimi F."/>
        </authorList>
    </citation>
    <scope>NUCLEOTIDE SEQUENCE [LARGE SCALE GENOMIC DNA]</scope>
</reference>
<evidence type="ECO:0000313" key="9">
    <source>
        <dbReference type="Proteomes" id="UP000233556"/>
    </source>
</evidence>
<dbReference type="Gene3D" id="3.40.850.10">
    <property type="entry name" value="Kinesin motor domain"/>
    <property type="match status" value="1"/>
</dbReference>
<feature type="compositionally biased region" description="Basic and acidic residues" evidence="6">
    <location>
        <begin position="106"/>
        <end position="133"/>
    </location>
</feature>
<dbReference type="PANTHER" id="PTHR22692:SF34">
    <property type="entry name" value="MYOSIN VIIA"/>
    <property type="match status" value="1"/>
</dbReference>
<dbReference type="Pfam" id="PF00063">
    <property type="entry name" value="Myosin_head"/>
    <property type="match status" value="1"/>
</dbReference>
<dbReference type="EMBL" id="KZ515737">
    <property type="protein sequence ID" value="PKU29979.1"/>
    <property type="molecule type" value="Genomic_DNA"/>
</dbReference>
<evidence type="ECO:0000313" key="8">
    <source>
        <dbReference type="EMBL" id="PKU29979.1"/>
    </source>
</evidence>
<dbReference type="InterPro" id="IPR027417">
    <property type="entry name" value="P-loop_NTPase"/>
</dbReference>
<protein>
    <recommendedName>
        <fullName evidence="7">Myosin motor domain-containing protein</fullName>
    </recommendedName>
</protein>
<dbReference type="PROSITE" id="PS51456">
    <property type="entry name" value="MYOSIN_MOTOR"/>
    <property type="match status" value="1"/>
</dbReference>
<dbReference type="SUPFAM" id="SSF52540">
    <property type="entry name" value="P-loop containing nucleoside triphosphate hydrolases"/>
    <property type="match status" value="1"/>
</dbReference>
<evidence type="ECO:0000256" key="3">
    <source>
        <dbReference type="ARBA" id="ARBA00023123"/>
    </source>
</evidence>
<dbReference type="PANTHER" id="PTHR22692">
    <property type="entry name" value="MYOSIN VII, XV"/>
    <property type="match status" value="1"/>
</dbReference>
<dbReference type="GO" id="GO:0003774">
    <property type="term" value="F:cytoskeletal motor activity"/>
    <property type="evidence" value="ECO:0007669"/>
    <property type="project" value="InterPro"/>
</dbReference>
<evidence type="ECO:0000259" key="7">
    <source>
        <dbReference type="PROSITE" id="PS51456"/>
    </source>
</evidence>
<dbReference type="InterPro" id="IPR001609">
    <property type="entry name" value="Myosin_head_motor_dom-like"/>
</dbReference>
<evidence type="ECO:0000256" key="2">
    <source>
        <dbReference type="ARBA" id="ARBA00022840"/>
    </source>
</evidence>
<dbReference type="InterPro" id="IPR036961">
    <property type="entry name" value="Kinesin_motor_dom_sf"/>
</dbReference>
<proteinExistence type="inferred from homology"/>
<dbReference type="GO" id="GO:0003779">
    <property type="term" value="F:actin binding"/>
    <property type="evidence" value="ECO:0007669"/>
    <property type="project" value="UniProtKB-KW"/>
</dbReference>
<keyword evidence="5" id="KW-0009">Actin-binding</keyword>
<keyword evidence="4" id="KW-0505">Motor protein</keyword>
<evidence type="ECO:0000256" key="5">
    <source>
        <dbReference type="PROSITE-ProRule" id="PRU00782"/>
    </source>
</evidence>
<reference evidence="9" key="2">
    <citation type="submission" date="2017-12" db="EMBL/GenBank/DDBJ databases">
        <title>Genome sequence of the Bar-tailed Godwit (Limosa lapponica baueri).</title>
        <authorList>
            <person name="Lima N.C.B."/>
            <person name="Parody-Merino A.M."/>
            <person name="Battley P.F."/>
            <person name="Fidler A.E."/>
            <person name="Prosdocimi F."/>
        </authorList>
    </citation>
    <scope>NUCLEOTIDE SEQUENCE [LARGE SCALE GENOMIC DNA]</scope>
</reference>
<dbReference type="GO" id="GO:0005524">
    <property type="term" value="F:ATP binding"/>
    <property type="evidence" value="ECO:0007669"/>
    <property type="project" value="UniProtKB-KW"/>
</dbReference>
<feature type="region of interest" description="Disordered" evidence="6">
    <location>
        <begin position="102"/>
        <end position="134"/>
    </location>
</feature>
<keyword evidence="1" id="KW-0547">Nucleotide-binding</keyword>
<keyword evidence="3 5" id="KW-0518">Myosin</keyword>
<feature type="domain" description="Myosin motor" evidence="7">
    <location>
        <begin position="139"/>
        <end position="200"/>
    </location>
</feature>